<keyword evidence="2" id="KW-1185">Reference proteome</keyword>
<feature type="non-terminal residue" evidence="1">
    <location>
        <position position="242"/>
    </location>
</feature>
<dbReference type="AlphaFoldDB" id="A0A6A0AAS2"/>
<reference evidence="1 2" key="1">
    <citation type="submission" date="2020-02" db="EMBL/GenBank/DDBJ databases">
        <title>Draft genome sequence of Haematococcus lacustris strain NIES-144.</title>
        <authorList>
            <person name="Morimoto D."/>
            <person name="Nakagawa S."/>
            <person name="Yoshida T."/>
            <person name="Sawayama S."/>
        </authorList>
    </citation>
    <scope>NUCLEOTIDE SEQUENCE [LARGE SCALE GENOMIC DNA]</scope>
    <source>
        <strain evidence="1 2">NIES-144</strain>
    </source>
</reference>
<evidence type="ECO:0000313" key="2">
    <source>
        <dbReference type="Proteomes" id="UP000485058"/>
    </source>
</evidence>
<organism evidence="1 2">
    <name type="scientific">Haematococcus lacustris</name>
    <name type="common">Green alga</name>
    <name type="synonym">Haematococcus pluvialis</name>
    <dbReference type="NCBI Taxonomy" id="44745"/>
    <lineage>
        <taxon>Eukaryota</taxon>
        <taxon>Viridiplantae</taxon>
        <taxon>Chlorophyta</taxon>
        <taxon>core chlorophytes</taxon>
        <taxon>Chlorophyceae</taxon>
        <taxon>CS clade</taxon>
        <taxon>Chlamydomonadales</taxon>
        <taxon>Haematococcaceae</taxon>
        <taxon>Haematococcus</taxon>
    </lineage>
</organism>
<name>A0A6A0AAS2_HAELA</name>
<evidence type="ECO:0000313" key="1">
    <source>
        <dbReference type="EMBL" id="GFH29766.1"/>
    </source>
</evidence>
<accession>A0A6A0AAS2</accession>
<sequence>MHLAQLQTLSPWLAHLTTWHVALLLVVETVPPTMLLLPAAQGGLTAAVGLYSTAFSQVDTAAAAPDATVQLGCLLLTAAVAAMGKGLELGVTDSEFEVVQQALDNSDRYYRVMATDINTRPNSAQRASLAFRSVVAAWLSSRNDAALAACGLCFVDVLFLGGLWRASGDLTAPLVAAVLINAVDYWNAHQRLAQLKNNNDKERRDGWNTSRRQVIKVPEGAVLRGYKKTKRKLRECLQLRAE</sequence>
<feature type="non-terminal residue" evidence="1">
    <location>
        <position position="1"/>
    </location>
</feature>
<dbReference type="EMBL" id="BLLF01004517">
    <property type="protein sequence ID" value="GFH29766.1"/>
    <property type="molecule type" value="Genomic_DNA"/>
</dbReference>
<gene>
    <name evidence="1" type="ORF">HaLaN_28483</name>
</gene>
<comment type="caution">
    <text evidence="1">The sequence shown here is derived from an EMBL/GenBank/DDBJ whole genome shotgun (WGS) entry which is preliminary data.</text>
</comment>
<proteinExistence type="predicted"/>
<dbReference type="Proteomes" id="UP000485058">
    <property type="component" value="Unassembled WGS sequence"/>
</dbReference>
<protein>
    <submittedName>
        <fullName evidence="1">Uncharacterized protein</fullName>
    </submittedName>
</protein>